<evidence type="ECO:0000259" key="3">
    <source>
        <dbReference type="PROSITE" id="PS51087"/>
    </source>
</evidence>
<dbReference type="Proteomes" id="UP001157439">
    <property type="component" value="Unassembled WGS sequence"/>
</dbReference>
<dbReference type="InterPro" id="IPR007474">
    <property type="entry name" value="ApaG_domain"/>
</dbReference>
<organism evidence="4 5">
    <name type="scientific">Paraferrimonas haliotis</name>
    <dbReference type="NCBI Taxonomy" id="2013866"/>
    <lineage>
        <taxon>Bacteria</taxon>
        <taxon>Pseudomonadati</taxon>
        <taxon>Pseudomonadota</taxon>
        <taxon>Gammaproteobacteria</taxon>
        <taxon>Alteromonadales</taxon>
        <taxon>Ferrimonadaceae</taxon>
        <taxon>Paraferrimonas</taxon>
    </lineage>
</organism>
<dbReference type="SUPFAM" id="SSF110069">
    <property type="entry name" value="ApaG-like"/>
    <property type="match status" value="1"/>
</dbReference>
<dbReference type="PANTHER" id="PTHR47191">
    <property type="entry name" value="OS05G0170800 PROTEIN"/>
    <property type="match status" value="1"/>
</dbReference>
<evidence type="ECO:0000313" key="5">
    <source>
        <dbReference type="Proteomes" id="UP001157439"/>
    </source>
</evidence>
<dbReference type="RefSeq" id="WP_095497935.1">
    <property type="nucleotide sequence ID" value="NZ_BSPO01000001.1"/>
</dbReference>
<name>A0AA37WVE6_9GAMM</name>
<dbReference type="PROSITE" id="PS51087">
    <property type="entry name" value="APAG"/>
    <property type="match status" value="1"/>
</dbReference>
<evidence type="ECO:0000256" key="1">
    <source>
        <dbReference type="ARBA" id="ARBA00017693"/>
    </source>
</evidence>
<accession>A0AA37WVE6</accession>
<dbReference type="InterPro" id="IPR036767">
    <property type="entry name" value="ApaG_sf"/>
</dbReference>
<dbReference type="InterPro" id="IPR050718">
    <property type="entry name" value="ApaG-like"/>
</dbReference>
<keyword evidence="5" id="KW-1185">Reference proteome</keyword>
<comment type="caution">
    <text evidence="4">The sequence shown here is derived from an EMBL/GenBank/DDBJ whole genome shotgun (WGS) entry which is preliminary data.</text>
</comment>
<dbReference type="PANTHER" id="PTHR47191:SF2">
    <property type="entry name" value="OS05G0170800 PROTEIN"/>
    <property type="match status" value="1"/>
</dbReference>
<reference evidence="4 5" key="1">
    <citation type="journal article" date="2014" name="Int. J. Syst. Evol. Microbiol.">
        <title>Complete genome sequence of Corynebacterium casei LMG S-19264T (=DSM 44701T), isolated from a smear-ripened cheese.</title>
        <authorList>
            <consortium name="US DOE Joint Genome Institute (JGI-PGF)"/>
            <person name="Walter F."/>
            <person name="Albersmeier A."/>
            <person name="Kalinowski J."/>
            <person name="Ruckert C."/>
        </authorList>
    </citation>
    <scope>NUCLEOTIDE SEQUENCE [LARGE SCALE GENOMIC DNA]</scope>
    <source>
        <strain evidence="4 5">NBRC 112785</strain>
    </source>
</reference>
<dbReference type="EMBL" id="BSPO01000001">
    <property type="protein sequence ID" value="GLS82383.1"/>
    <property type="molecule type" value="Genomic_DNA"/>
</dbReference>
<dbReference type="AlphaFoldDB" id="A0AA37WVE6"/>
<evidence type="ECO:0000313" key="4">
    <source>
        <dbReference type="EMBL" id="GLS82383.1"/>
    </source>
</evidence>
<dbReference type="InterPro" id="IPR023065">
    <property type="entry name" value="Uncharacterised_ApaG"/>
</dbReference>
<dbReference type="HAMAP" id="MF_00791">
    <property type="entry name" value="ApaG"/>
    <property type="match status" value="1"/>
</dbReference>
<sequence>MTDLLAQEVNVSVISEYVAQQSDPSLEKFVYQYTVTIANEGSHPVTILARHWLITDGNGKLNEVQGDGVIGETPTIEAGDSFTYTSAAMLETQLGTMQGSYTAQGQNHVQFKIPIPVFRLEVPGVVH</sequence>
<evidence type="ECO:0000256" key="2">
    <source>
        <dbReference type="HAMAP-Rule" id="MF_00791"/>
    </source>
</evidence>
<proteinExistence type="inferred from homology"/>
<dbReference type="Gene3D" id="2.60.40.1470">
    <property type="entry name" value="ApaG domain"/>
    <property type="match status" value="1"/>
</dbReference>
<feature type="domain" description="ApaG" evidence="3">
    <location>
        <begin position="3"/>
        <end position="127"/>
    </location>
</feature>
<dbReference type="Pfam" id="PF04379">
    <property type="entry name" value="DUF525"/>
    <property type="match status" value="1"/>
</dbReference>
<gene>
    <name evidence="2 4" type="primary">apaG</name>
    <name evidence="4" type="ORF">GCM10007894_03600</name>
</gene>
<protein>
    <recommendedName>
        <fullName evidence="1 2">Protein ApaG</fullName>
    </recommendedName>
</protein>
<dbReference type="NCBIfam" id="NF003967">
    <property type="entry name" value="PRK05461.1"/>
    <property type="match status" value="1"/>
</dbReference>